<gene>
    <name evidence="3" type="ORF">J2S70_001467</name>
</gene>
<evidence type="ECO:0000259" key="2">
    <source>
        <dbReference type="Pfam" id="PF01575"/>
    </source>
</evidence>
<dbReference type="InterPro" id="IPR029069">
    <property type="entry name" value="HotDog_dom_sf"/>
</dbReference>
<keyword evidence="4" id="KW-1185">Reference proteome</keyword>
<evidence type="ECO:0000313" key="4">
    <source>
        <dbReference type="Proteomes" id="UP001243212"/>
    </source>
</evidence>
<proteinExistence type="inferred from homology"/>
<organism evidence="3 4">
    <name type="scientific">Trueperella bonasi</name>
    <dbReference type="NCBI Taxonomy" id="312286"/>
    <lineage>
        <taxon>Bacteria</taxon>
        <taxon>Bacillati</taxon>
        <taxon>Actinomycetota</taxon>
        <taxon>Actinomycetes</taxon>
        <taxon>Actinomycetales</taxon>
        <taxon>Actinomycetaceae</taxon>
        <taxon>Trueperella</taxon>
    </lineage>
</organism>
<evidence type="ECO:0000256" key="1">
    <source>
        <dbReference type="ARBA" id="ARBA00005254"/>
    </source>
</evidence>
<dbReference type="Proteomes" id="UP001243212">
    <property type="component" value="Unassembled WGS sequence"/>
</dbReference>
<dbReference type="PANTHER" id="PTHR43841">
    <property type="entry name" value="3-HYDROXYACYL-THIOESTER DEHYDRATASE HTDX-RELATED"/>
    <property type="match status" value="1"/>
</dbReference>
<protein>
    <submittedName>
        <fullName evidence="3">Acyl dehydratase</fullName>
    </submittedName>
</protein>
<evidence type="ECO:0000313" key="3">
    <source>
        <dbReference type="EMBL" id="MDP9806885.1"/>
    </source>
</evidence>
<comment type="similarity">
    <text evidence="1">Belongs to the enoyl-CoA hydratase/isomerase family.</text>
</comment>
<reference evidence="3 4" key="1">
    <citation type="submission" date="2023-07" db="EMBL/GenBank/DDBJ databases">
        <title>Sequencing the genomes of 1000 actinobacteria strains.</title>
        <authorList>
            <person name="Klenk H.-P."/>
        </authorList>
    </citation>
    <scope>NUCLEOTIDE SEQUENCE [LARGE SCALE GENOMIC DNA]</scope>
    <source>
        <strain evidence="3 4">DSM 17163</strain>
    </source>
</reference>
<dbReference type="SUPFAM" id="SSF54637">
    <property type="entry name" value="Thioesterase/thiol ester dehydrase-isomerase"/>
    <property type="match status" value="1"/>
</dbReference>
<dbReference type="EMBL" id="JAUSQX010000001">
    <property type="protein sequence ID" value="MDP9806885.1"/>
    <property type="molecule type" value="Genomic_DNA"/>
</dbReference>
<sequence>MSLITGVVKRSASGSPRSIPLSHSGIFDHDLAQQYAKFVAAEPLTHLPPMAFHNLCFPSTARVLGEPAVPARLPGLVHESLTWEILEPLPVGVPATASSLITRTKRRRGVAIEVTSVVHAGDVRHYVERAVYFARRPLRGKDYDFVHPDAALWEGPAIPDLRTQFGLNDVGALDIGQRAAIALRKFEAHAGRRWAKISGDVNPIHMSALAARPFGFKTAIAHGAAIDAWVHACLGVDGSEPASGATKFRAPTRIPNEIELVPFGEGLYGVIERRSGRDLVHVWLEGETQKERAQSNPNRIVIPRVNGRASSTALGRSAFAAAAGTDGQIRELVETTRNWRKSYREPVREVSVIDDPMRGGEAARRGLDYLESQVTTAGGLPIGQIVAATDAPDGERITGSGKRRESLSIPYRGRQLEGDALRNQIQEWAANGTMTAIAAQRLHKVADTPQWLDLTDTTIGVLGAGAELAPTRFLLEYGATVAAVIRPQSARYAALVSDAENLAGTLELSPELASDIVSETGAVAGWMIDRKPHAVVETLYSPGVDFVLLELGADAIMRNVAETTNAMLAWYGTPTDAYPIGANRERAGGVAQGERQRKPLAAMRGTPAIRDGIYNGIVDYQGPNYILAKRIGRWRASALAAAGKKVSYNVAPMAATESVFISKTLKAAYRGMEKLGIESFEADTAAAIMATLLVWDLRNPHTANADFLTEAGVPSGLWSQNFEAQDILKRAVLLGSGAYLRMYDK</sequence>
<accession>A0ABT9NHK1</accession>
<dbReference type="InterPro" id="IPR002539">
    <property type="entry name" value="MaoC-like_dom"/>
</dbReference>
<dbReference type="Gene3D" id="3.10.129.10">
    <property type="entry name" value="Hotdog Thioesterase"/>
    <property type="match status" value="1"/>
</dbReference>
<dbReference type="PANTHER" id="PTHR43841:SF3">
    <property type="entry name" value="(3R)-HYDROXYACYL-ACP DEHYDRATASE SUBUNIT HADB"/>
    <property type="match status" value="1"/>
</dbReference>
<name>A0ABT9NHK1_9ACTO</name>
<feature type="domain" description="MaoC-like" evidence="2">
    <location>
        <begin position="192"/>
        <end position="235"/>
    </location>
</feature>
<comment type="caution">
    <text evidence="3">The sequence shown here is derived from an EMBL/GenBank/DDBJ whole genome shotgun (WGS) entry which is preliminary data.</text>
</comment>
<dbReference type="RefSeq" id="WP_307683073.1">
    <property type="nucleotide sequence ID" value="NZ_JAUSQX010000001.1"/>
</dbReference>
<dbReference type="Pfam" id="PF01575">
    <property type="entry name" value="MaoC_dehydratas"/>
    <property type="match status" value="1"/>
</dbReference>